<name>A0ABU5DR13_9BURK</name>
<dbReference type="EMBL" id="JAXCLA010000009">
    <property type="protein sequence ID" value="MDY0748080.1"/>
    <property type="molecule type" value="Genomic_DNA"/>
</dbReference>
<dbReference type="Proteomes" id="UP001285263">
    <property type="component" value="Unassembled WGS sequence"/>
</dbReference>
<keyword evidence="2" id="KW-0560">Oxidoreductase</keyword>
<dbReference type="Gene3D" id="3.40.50.720">
    <property type="entry name" value="NAD(P)-binding Rossmann-like Domain"/>
    <property type="match status" value="1"/>
</dbReference>
<protein>
    <submittedName>
        <fullName evidence="5">SDR family oxidoreductase</fullName>
    </submittedName>
</protein>
<dbReference type="SUPFAM" id="SSF51735">
    <property type="entry name" value="NAD(P)-binding Rossmann-fold domains"/>
    <property type="match status" value="1"/>
</dbReference>
<dbReference type="InterPro" id="IPR057326">
    <property type="entry name" value="KR_dom"/>
</dbReference>
<organism evidence="5 6">
    <name type="scientific">Roseateles agri</name>
    <dbReference type="NCBI Taxonomy" id="3098619"/>
    <lineage>
        <taxon>Bacteria</taxon>
        <taxon>Pseudomonadati</taxon>
        <taxon>Pseudomonadota</taxon>
        <taxon>Betaproteobacteria</taxon>
        <taxon>Burkholderiales</taxon>
        <taxon>Sphaerotilaceae</taxon>
        <taxon>Roseateles</taxon>
    </lineage>
</organism>
<dbReference type="InterPro" id="IPR020904">
    <property type="entry name" value="Sc_DH/Rdtase_CS"/>
</dbReference>
<evidence type="ECO:0000256" key="3">
    <source>
        <dbReference type="ARBA" id="ARBA00023027"/>
    </source>
</evidence>
<evidence type="ECO:0000313" key="6">
    <source>
        <dbReference type="Proteomes" id="UP001285263"/>
    </source>
</evidence>
<evidence type="ECO:0000256" key="1">
    <source>
        <dbReference type="ARBA" id="ARBA00006484"/>
    </source>
</evidence>
<keyword evidence="6" id="KW-1185">Reference proteome</keyword>
<comment type="similarity">
    <text evidence="1">Belongs to the short-chain dehydrogenases/reductases (SDR) family.</text>
</comment>
<sequence length="267" mass="27738">MPDIARIADPESLQRLLPEIPPSLLQGRRVLVTGAARGLGLAFARCIAQAGATVLMADILDELLQAEARALCASGFEAHAIPVDLCEPASIATCAAAAGNLDGLVNNAAITNSGGRDAHALDVSTWDRVMDVNVRGTWLMSRACQPALAASGRGAIVNLASDTALWGAPNLLAYAASKGAVISMTRSLAREWGGEGITVNAVAPGLTLVEATEYVPLGRHQKYLEGRAIPREQQAADVCGTVLFALSGLSRFVTGQLLPVNGGYVMN</sequence>
<dbReference type="CDD" id="cd05233">
    <property type="entry name" value="SDR_c"/>
    <property type="match status" value="1"/>
</dbReference>
<dbReference type="InterPro" id="IPR036291">
    <property type="entry name" value="NAD(P)-bd_dom_sf"/>
</dbReference>
<dbReference type="PANTHER" id="PTHR24321:SF8">
    <property type="entry name" value="ESTRADIOL 17-BETA-DEHYDROGENASE 8-RELATED"/>
    <property type="match status" value="1"/>
</dbReference>
<reference evidence="5 6" key="1">
    <citation type="submission" date="2023-11" db="EMBL/GenBank/DDBJ databases">
        <title>Paucibacter sp. nov., isolated from fresh soil in Korea.</title>
        <authorList>
            <person name="Le N.T.T."/>
        </authorList>
    </citation>
    <scope>NUCLEOTIDE SEQUENCE [LARGE SCALE GENOMIC DNA]</scope>
    <source>
        <strain evidence="5 6">R3-3</strain>
    </source>
</reference>
<dbReference type="InterPro" id="IPR002347">
    <property type="entry name" value="SDR_fam"/>
</dbReference>
<dbReference type="PRINTS" id="PR00080">
    <property type="entry name" value="SDRFAMILY"/>
</dbReference>
<dbReference type="SMART" id="SM00822">
    <property type="entry name" value="PKS_KR"/>
    <property type="match status" value="1"/>
</dbReference>
<evidence type="ECO:0000259" key="4">
    <source>
        <dbReference type="SMART" id="SM00822"/>
    </source>
</evidence>
<dbReference type="PRINTS" id="PR00081">
    <property type="entry name" value="GDHRDH"/>
</dbReference>
<accession>A0ABU5DR13</accession>
<dbReference type="Pfam" id="PF13561">
    <property type="entry name" value="adh_short_C2"/>
    <property type="match status" value="1"/>
</dbReference>
<proteinExistence type="inferred from homology"/>
<feature type="domain" description="Ketoreductase" evidence="4">
    <location>
        <begin position="28"/>
        <end position="205"/>
    </location>
</feature>
<comment type="caution">
    <text evidence="5">The sequence shown here is derived from an EMBL/GenBank/DDBJ whole genome shotgun (WGS) entry which is preliminary data.</text>
</comment>
<evidence type="ECO:0000313" key="5">
    <source>
        <dbReference type="EMBL" id="MDY0748080.1"/>
    </source>
</evidence>
<dbReference type="RefSeq" id="WP_320426043.1">
    <property type="nucleotide sequence ID" value="NZ_JAXCLA010000009.1"/>
</dbReference>
<gene>
    <name evidence="5" type="ORF">SNE35_26505</name>
</gene>
<dbReference type="PROSITE" id="PS00061">
    <property type="entry name" value="ADH_SHORT"/>
    <property type="match status" value="1"/>
</dbReference>
<dbReference type="PANTHER" id="PTHR24321">
    <property type="entry name" value="DEHYDROGENASES, SHORT CHAIN"/>
    <property type="match status" value="1"/>
</dbReference>
<keyword evidence="3" id="KW-0520">NAD</keyword>
<evidence type="ECO:0000256" key="2">
    <source>
        <dbReference type="ARBA" id="ARBA00023002"/>
    </source>
</evidence>